<gene>
    <name evidence="2" type="ORF">Pmani_024321</name>
</gene>
<reference evidence="2" key="1">
    <citation type="submission" date="2023-11" db="EMBL/GenBank/DDBJ databases">
        <title>Genome assemblies of two species of porcelain crab, Petrolisthes cinctipes and Petrolisthes manimaculis (Anomura: Porcellanidae).</title>
        <authorList>
            <person name="Angst P."/>
        </authorList>
    </citation>
    <scope>NUCLEOTIDE SEQUENCE</scope>
    <source>
        <strain evidence="2">PB745_02</strain>
        <tissue evidence="2">Gill</tissue>
    </source>
</reference>
<feature type="region of interest" description="Disordered" evidence="1">
    <location>
        <begin position="1"/>
        <end position="148"/>
    </location>
</feature>
<proteinExistence type="predicted"/>
<feature type="compositionally biased region" description="Basic residues" evidence="1">
    <location>
        <begin position="121"/>
        <end position="130"/>
    </location>
</feature>
<evidence type="ECO:0000256" key="1">
    <source>
        <dbReference type="SAM" id="MobiDB-lite"/>
    </source>
</evidence>
<evidence type="ECO:0000313" key="3">
    <source>
        <dbReference type="Proteomes" id="UP001292094"/>
    </source>
</evidence>
<feature type="compositionally biased region" description="Gly residues" evidence="1">
    <location>
        <begin position="26"/>
        <end position="36"/>
    </location>
</feature>
<name>A0AAE1U067_9EUCA</name>
<evidence type="ECO:0000313" key="2">
    <source>
        <dbReference type="EMBL" id="KAK4303696.1"/>
    </source>
</evidence>
<dbReference type="AlphaFoldDB" id="A0AAE1U067"/>
<comment type="caution">
    <text evidence="2">The sequence shown here is derived from an EMBL/GenBank/DDBJ whole genome shotgun (WGS) entry which is preliminary data.</text>
</comment>
<sequence length="194" mass="21634">MVLRDKATPNFISTTPCTPVPRGGDEGGGGVVGGIQGPVHLHLNLPHHHPPPPPRQEEEEEEEKEELKEGKGKEGEDEKIVLGRMNMNTKEGKEEDELGRMNPNTYTSPSSPSPTPTPTPRQKKGTKKKKKEEEEKGTEYKKEDLKESKSVNVMLNRHRVVEKAPSTLSHTDDWLSSFFIRTPSSTNTTSLTFQ</sequence>
<dbReference type="EMBL" id="JAWZYT010002545">
    <property type="protein sequence ID" value="KAK4303696.1"/>
    <property type="molecule type" value="Genomic_DNA"/>
</dbReference>
<protein>
    <submittedName>
        <fullName evidence="2">Uncharacterized protein</fullName>
    </submittedName>
</protein>
<keyword evidence="3" id="KW-1185">Reference proteome</keyword>
<accession>A0AAE1U067</accession>
<feature type="compositionally biased region" description="Basic and acidic residues" evidence="1">
    <location>
        <begin position="65"/>
        <end position="81"/>
    </location>
</feature>
<dbReference type="Proteomes" id="UP001292094">
    <property type="component" value="Unassembled WGS sequence"/>
</dbReference>
<feature type="compositionally biased region" description="Basic and acidic residues" evidence="1">
    <location>
        <begin position="131"/>
        <end position="148"/>
    </location>
</feature>
<organism evidence="2 3">
    <name type="scientific">Petrolisthes manimaculis</name>
    <dbReference type="NCBI Taxonomy" id="1843537"/>
    <lineage>
        <taxon>Eukaryota</taxon>
        <taxon>Metazoa</taxon>
        <taxon>Ecdysozoa</taxon>
        <taxon>Arthropoda</taxon>
        <taxon>Crustacea</taxon>
        <taxon>Multicrustacea</taxon>
        <taxon>Malacostraca</taxon>
        <taxon>Eumalacostraca</taxon>
        <taxon>Eucarida</taxon>
        <taxon>Decapoda</taxon>
        <taxon>Pleocyemata</taxon>
        <taxon>Anomura</taxon>
        <taxon>Galatheoidea</taxon>
        <taxon>Porcellanidae</taxon>
        <taxon>Petrolisthes</taxon>
    </lineage>
</organism>